<evidence type="ECO:0000313" key="4">
    <source>
        <dbReference type="Proteomes" id="UP000823941"/>
    </source>
</evidence>
<dbReference type="Proteomes" id="UP000823941">
    <property type="component" value="Chromosome 15"/>
</dbReference>
<comment type="caution">
    <text evidence="3">The sequence shown here is derived from an EMBL/GenBank/DDBJ whole genome shotgun (WGS) entry which is preliminary data.</text>
</comment>
<accession>A0ABQ7QG83</accession>
<proteinExistence type="predicted"/>
<keyword evidence="2" id="KW-1133">Transmembrane helix</keyword>
<protein>
    <submittedName>
        <fullName evidence="3">Uncharacterized protein</fullName>
    </submittedName>
</protein>
<organism evidence="3 4">
    <name type="scientific">Plutella xylostella</name>
    <name type="common">Diamondback moth</name>
    <name type="synonym">Plutella maculipennis</name>
    <dbReference type="NCBI Taxonomy" id="51655"/>
    <lineage>
        <taxon>Eukaryota</taxon>
        <taxon>Metazoa</taxon>
        <taxon>Ecdysozoa</taxon>
        <taxon>Arthropoda</taxon>
        <taxon>Hexapoda</taxon>
        <taxon>Insecta</taxon>
        <taxon>Pterygota</taxon>
        <taxon>Neoptera</taxon>
        <taxon>Endopterygota</taxon>
        <taxon>Lepidoptera</taxon>
        <taxon>Glossata</taxon>
        <taxon>Ditrysia</taxon>
        <taxon>Yponomeutoidea</taxon>
        <taxon>Plutellidae</taxon>
        <taxon>Plutella</taxon>
    </lineage>
</organism>
<sequence length="161" mass="17746">MCSAHFSSYVVLSSNLFFLFFAQFLTKYISTTARYTPRDACHLGSALLGALLGSPGALDLPAAAEPRPSSEAEVRTSVAAPQPEAAIENSACRERLLRHIQRCQALIDARLDSIEAQVAELESQDPSFEDDETADYFPRTKQTIQMMLRDLDSMEELGVIT</sequence>
<keyword evidence="4" id="KW-1185">Reference proteome</keyword>
<gene>
    <name evidence="3" type="ORF">JYU34_011165</name>
</gene>
<evidence type="ECO:0000256" key="1">
    <source>
        <dbReference type="SAM" id="MobiDB-lite"/>
    </source>
</evidence>
<evidence type="ECO:0000256" key="2">
    <source>
        <dbReference type="SAM" id="Phobius"/>
    </source>
</evidence>
<reference evidence="3 4" key="1">
    <citation type="submission" date="2021-06" db="EMBL/GenBank/DDBJ databases">
        <title>A haploid diamondback moth (Plutella xylostella L.) genome assembly resolves 31 chromosomes and identifies a diamide resistance mutation.</title>
        <authorList>
            <person name="Ward C.M."/>
            <person name="Perry K.D."/>
            <person name="Baker G."/>
            <person name="Powis K."/>
            <person name="Heckel D.G."/>
            <person name="Baxter S.W."/>
        </authorList>
    </citation>
    <scope>NUCLEOTIDE SEQUENCE [LARGE SCALE GENOMIC DNA]</scope>
    <source>
        <strain evidence="3 4">LV</strain>
        <tissue evidence="3">Single pupa</tissue>
    </source>
</reference>
<feature type="transmembrane region" description="Helical" evidence="2">
    <location>
        <begin position="6"/>
        <end position="25"/>
    </location>
</feature>
<evidence type="ECO:0000313" key="3">
    <source>
        <dbReference type="EMBL" id="KAG7304226.1"/>
    </source>
</evidence>
<name>A0ABQ7QG83_PLUXY</name>
<keyword evidence="2" id="KW-0472">Membrane</keyword>
<keyword evidence="2" id="KW-0812">Transmembrane</keyword>
<feature type="region of interest" description="Disordered" evidence="1">
    <location>
        <begin position="61"/>
        <end position="82"/>
    </location>
</feature>
<dbReference type="EMBL" id="JAHIBW010000015">
    <property type="protein sequence ID" value="KAG7304226.1"/>
    <property type="molecule type" value="Genomic_DNA"/>
</dbReference>